<dbReference type="Pfam" id="PF00892">
    <property type="entry name" value="EamA"/>
    <property type="match status" value="2"/>
</dbReference>
<feature type="domain" description="EamA" evidence="7">
    <location>
        <begin position="173"/>
        <end position="308"/>
    </location>
</feature>
<accession>A0A3R9QGY8</accession>
<feature type="domain" description="EamA" evidence="7">
    <location>
        <begin position="25"/>
        <end position="159"/>
    </location>
</feature>
<dbReference type="InterPro" id="IPR037185">
    <property type="entry name" value="EmrE-like"/>
</dbReference>
<comment type="caution">
    <text evidence="8">The sequence shown here is derived from an EMBL/GenBank/DDBJ whole genome shotgun (WGS) entry which is preliminary data.</text>
</comment>
<feature type="transmembrane region" description="Helical" evidence="6">
    <location>
        <begin position="204"/>
        <end position="224"/>
    </location>
</feature>
<protein>
    <submittedName>
        <fullName evidence="8">DMT family transporter</fullName>
    </submittedName>
</protein>
<dbReference type="InterPro" id="IPR000620">
    <property type="entry name" value="EamA_dom"/>
</dbReference>
<sequence>MGRIHFFPKVVKLLQKNGGYIFMRKGVLFFIISMMSIGLSIPIGDVMMVDFPVFLFTFITILIASIILIPFASIVEKTKWGQLGWRNYFGIFMQALLTVTLYTVFQLYGLTYAGPVSVGIITSITPAVVLVLSVFLLRERLNLKKISAVALAIIAVLIMEIAGVDPEGGGSSIGILFMLLAVVSLSLFFIYAKKFTVELPPYTLAAGLCFFGMVQTLPMAIYEFSTIDLTIFSGGAAWLGIIGFALTAWVFAYAFTYLGITEINASTAGMASAVIPIVATATAIVFFGAPLRGVDMVALVLVVGSIIIAEYQERTKEIPSDSAWSSEEGEVK</sequence>
<dbReference type="OrthoDB" id="6638192at2"/>
<feature type="transmembrane region" description="Helical" evidence="6">
    <location>
        <begin position="53"/>
        <end position="75"/>
    </location>
</feature>
<feature type="transmembrane region" description="Helical" evidence="6">
    <location>
        <begin position="21"/>
        <end position="41"/>
    </location>
</feature>
<dbReference type="GO" id="GO:0016020">
    <property type="term" value="C:membrane"/>
    <property type="evidence" value="ECO:0007669"/>
    <property type="project" value="UniProtKB-SubCell"/>
</dbReference>
<feature type="transmembrane region" description="Helical" evidence="6">
    <location>
        <begin position="170"/>
        <end position="192"/>
    </location>
</feature>
<dbReference type="PANTHER" id="PTHR32322:SF2">
    <property type="entry name" value="EAMA DOMAIN-CONTAINING PROTEIN"/>
    <property type="match status" value="1"/>
</dbReference>
<evidence type="ECO:0000256" key="4">
    <source>
        <dbReference type="ARBA" id="ARBA00022989"/>
    </source>
</evidence>
<feature type="transmembrane region" description="Helical" evidence="6">
    <location>
        <begin position="146"/>
        <end position="164"/>
    </location>
</feature>
<comment type="subcellular location">
    <subcellularLocation>
        <location evidence="1">Endomembrane system</location>
        <topology evidence="1">Multi-pass membrane protein</topology>
    </subcellularLocation>
</comment>
<keyword evidence="3 6" id="KW-0812">Transmembrane</keyword>
<name>A0A3R9QGY8_9BACI</name>
<dbReference type="PANTHER" id="PTHR32322">
    <property type="entry name" value="INNER MEMBRANE TRANSPORTER"/>
    <property type="match status" value="1"/>
</dbReference>
<evidence type="ECO:0000256" key="3">
    <source>
        <dbReference type="ARBA" id="ARBA00022692"/>
    </source>
</evidence>
<proteinExistence type="inferred from homology"/>
<evidence type="ECO:0000256" key="2">
    <source>
        <dbReference type="ARBA" id="ARBA00007362"/>
    </source>
</evidence>
<evidence type="ECO:0000259" key="7">
    <source>
        <dbReference type="Pfam" id="PF00892"/>
    </source>
</evidence>
<evidence type="ECO:0000256" key="1">
    <source>
        <dbReference type="ARBA" id="ARBA00004127"/>
    </source>
</evidence>
<dbReference type="AlphaFoldDB" id="A0A3R9QGY8"/>
<reference evidence="8 9" key="1">
    <citation type="submission" date="2018-10" db="EMBL/GenBank/DDBJ databases">
        <title>Draft genome sequence of Bacillus salarius IM0101, isolated from a hypersaline soil in Inner Mongolia, China.</title>
        <authorList>
            <person name="Yamprayoonswat W."/>
            <person name="Boonvisut S."/>
            <person name="Jumpathong W."/>
            <person name="Sittihan S."/>
            <person name="Ruangsuj P."/>
            <person name="Wanthongcharoen S."/>
            <person name="Thongpramul N."/>
            <person name="Pimmason S."/>
            <person name="Yu B."/>
            <person name="Yasawong M."/>
        </authorList>
    </citation>
    <scope>NUCLEOTIDE SEQUENCE [LARGE SCALE GENOMIC DNA]</scope>
    <source>
        <strain evidence="8 9">IM0101</strain>
    </source>
</reference>
<comment type="similarity">
    <text evidence="2">Belongs to the EamA transporter family.</text>
</comment>
<evidence type="ECO:0000313" key="8">
    <source>
        <dbReference type="EMBL" id="RSL30312.1"/>
    </source>
</evidence>
<keyword evidence="4 6" id="KW-1133">Transmembrane helix</keyword>
<organism evidence="8 9">
    <name type="scientific">Salibacterium salarium</name>
    <dbReference type="NCBI Taxonomy" id="284579"/>
    <lineage>
        <taxon>Bacteria</taxon>
        <taxon>Bacillati</taxon>
        <taxon>Bacillota</taxon>
        <taxon>Bacilli</taxon>
        <taxon>Bacillales</taxon>
        <taxon>Bacillaceae</taxon>
    </lineage>
</organism>
<gene>
    <name evidence="8" type="ORF">D7Z54_26735</name>
</gene>
<keyword evidence="9" id="KW-1185">Reference proteome</keyword>
<dbReference type="Proteomes" id="UP000275076">
    <property type="component" value="Unassembled WGS sequence"/>
</dbReference>
<feature type="transmembrane region" description="Helical" evidence="6">
    <location>
        <begin position="116"/>
        <end position="137"/>
    </location>
</feature>
<dbReference type="EMBL" id="RBVX01000039">
    <property type="protein sequence ID" value="RSL30312.1"/>
    <property type="molecule type" value="Genomic_DNA"/>
</dbReference>
<evidence type="ECO:0000256" key="5">
    <source>
        <dbReference type="ARBA" id="ARBA00023136"/>
    </source>
</evidence>
<evidence type="ECO:0000256" key="6">
    <source>
        <dbReference type="SAM" id="Phobius"/>
    </source>
</evidence>
<feature type="transmembrane region" description="Helical" evidence="6">
    <location>
        <begin position="267"/>
        <end position="287"/>
    </location>
</feature>
<evidence type="ECO:0000313" key="9">
    <source>
        <dbReference type="Proteomes" id="UP000275076"/>
    </source>
</evidence>
<feature type="transmembrane region" description="Helical" evidence="6">
    <location>
        <begin position="87"/>
        <end position="110"/>
    </location>
</feature>
<dbReference type="InterPro" id="IPR050638">
    <property type="entry name" value="AA-Vitamin_Transporters"/>
</dbReference>
<keyword evidence="5 6" id="KW-0472">Membrane</keyword>
<dbReference type="SUPFAM" id="SSF103481">
    <property type="entry name" value="Multidrug resistance efflux transporter EmrE"/>
    <property type="match status" value="2"/>
</dbReference>
<feature type="transmembrane region" description="Helical" evidence="6">
    <location>
        <begin position="236"/>
        <end position="260"/>
    </location>
</feature>
<feature type="transmembrane region" description="Helical" evidence="6">
    <location>
        <begin position="293"/>
        <end position="311"/>
    </location>
</feature>